<feature type="domain" description="MacB-like periplasmic core" evidence="8">
    <location>
        <begin position="21"/>
        <end position="229"/>
    </location>
</feature>
<keyword evidence="5 6" id="KW-0472">Membrane</keyword>
<dbReference type="RefSeq" id="WP_231813930.1">
    <property type="nucleotide sequence ID" value="NZ_JAJOZR010000005.1"/>
</dbReference>
<evidence type="ECO:0000256" key="1">
    <source>
        <dbReference type="ARBA" id="ARBA00004651"/>
    </source>
</evidence>
<accession>A0A9X1NU51</accession>
<dbReference type="GO" id="GO:0005886">
    <property type="term" value="C:plasma membrane"/>
    <property type="evidence" value="ECO:0007669"/>
    <property type="project" value="UniProtKB-SubCell"/>
</dbReference>
<feature type="transmembrane region" description="Helical" evidence="6">
    <location>
        <begin position="259"/>
        <end position="284"/>
    </location>
</feature>
<evidence type="ECO:0000313" key="10">
    <source>
        <dbReference type="Proteomes" id="UP001139089"/>
    </source>
</evidence>
<comment type="caution">
    <text evidence="9">The sequence shown here is derived from an EMBL/GenBank/DDBJ whole genome shotgun (WGS) entry which is preliminary data.</text>
</comment>
<organism evidence="9 10">
    <name type="scientific">Rhizobium quercicola</name>
    <dbReference type="NCBI Taxonomy" id="2901226"/>
    <lineage>
        <taxon>Bacteria</taxon>
        <taxon>Pseudomonadati</taxon>
        <taxon>Pseudomonadota</taxon>
        <taxon>Alphaproteobacteria</taxon>
        <taxon>Hyphomicrobiales</taxon>
        <taxon>Rhizobiaceae</taxon>
        <taxon>Rhizobium/Agrobacterium group</taxon>
        <taxon>Rhizobium</taxon>
    </lineage>
</organism>
<evidence type="ECO:0000256" key="5">
    <source>
        <dbReference type="ARBA" id="ARBA00023136"/>
    </source>
</evidence>
<keyword evidence="4 6" id="KW-1133">Transmembrane helix</keyword>
<dbReference type="Pfam" id="PF02687">
    <property type="entry name" value="FtsX"/>
    <property type="match status" value="1"/>
</dbReference>
<name>A0A9X1NU51_9HYPH</name>
<evidence type="ECO:0000259" key="7">
    <source>
        <dbReference type="Pfam" id="PF02687"/>
    </source>
</evidence>
<dbReference type="InterPro" id="IPR003838">
    <property type="entry name" value="ABC3_permease_C"/>
</dbReference>
<evidence type="ECO:0000256" key="6">
    <source>
        <dbReference type="SAM" id="Phobius"/>
    </source>
</evidence>
<evidence type="ECO:0000313" key="9">
    <source>
        <dbReference type="EMBL" id="MCD7109386.1"/>
    </source>
</evidence>
<keyword evidence="2" id="KW-1003">Cell membrane</keyword>
<evidence type="ECO:0000256" key="2">
    <source>
        <dbReference type="ARBA" id="ARBA00022475"/>
    </source>
</evidence>
<feature type="transmembrane region" description="Helical" evidence="6">
    <location>
        <begin position="304"/>
        <end position="330"/>
    </location>
</feature>
<gene>
    <name evidence="9" type="ORF">LRX75_10040</name>
</gene>
<feature type="domain" description="ABC3 transporter permease C-terminal" evidence="7">
    <location>
        <begin position="264"/>
        <end position="373"/>
    </location>
</feature>
<dbReference type="Pfam" id="PF12704">
    <property type="entry name" value="MacB_PCD"/>
    <property type="match status" value="1"/>
</dbReference>
<reference evidence="9" key="1">
    <citation type="submission" date="2021-12" db="EMBL/GenBank/DDBJ databases">
        <authorList>
            <person name="Li Y."/>
        </authorList>
    </citation>
    <scope>NUCLEOTIDE SEQUENCE</scope>
    <source>
        <strain evidence="9">DKSPLA3</strain>
    </source>
</reference>
<keyword evidence="10" id="KW-1185">Reference proteome</keyword>
<keyword evidence="3 6" id="KW-0812">Transmembrane</keyword>
<dbReference type="PANTHER" id="PTHR30572">
    <property type="entry name" value="MEMBRANE COMPONENT OF TRANSPORTER-RELATED"/>
    <property type="match status" value="1"/>
</dbReference>
<dbReference type="AlphaFoldDB" id="A0A9X1NU51"/>
<dbReference type="InterPro" id="IPR025857">
    <property type="entry name" value="MacB_PCD"/>
</dbReference>
<comment type="subcellular location">
    <subcellularLocation>
        <location evidence="1">Cell membrane</location>
        <topology evidence="1">Multi-pass membrane protein</topology>
    </subcellularLocation>
</comment>
<dbReference type="EMBL" id="JAJOZR010000005">
    <property type="protein sequence ID" value="MCD7109386.1"/>
    <property type="molecule type" value="Genomic_DNA"/>
</dbReference>
<proteinExistence type="predicted"/>
<evidence type="ECO:0000256" key="3">
    <source>
        <dbReference type="ARBA" id="ARBA00022692"/>
    </source>
</evidence>
<evidence type="ECO:0000259" key="8">
    <source>
        <dbReference type="Pfam" id="PF12704"/>
    </source>
</evidence>
<evidence type="ECO:0000256" key="4">
    <source>
        <dbReference type="ARBA" id="ARBA00022989"/>
    </source>
</evidence>
<dbReference type="Proteomes" id="UP001139089">
    <property type="component" value="Unassembled WGS sequence"/>
</dbReference>
<dbReference type="InterPro" id="IPR050250">
    <property type="entry name" value="Macrolide_Exporter_MacB"/>
</dbReference>
<sequence>MTFLDLARRNAFRKPLRAVLLMVCIATAFLIYGLTTSFLAGTQGASAASEDILGVTTSAGGRMQALPMAALSPLAAIPDVAGVAYVTRLRGFVDVEKNVVAVSAADMARLMDVNGKGLGLTPALLSAVDMARDRVLVGRALADAQGWTVGQRVTVTAFDVARQEGGRDWRFEIAGIFEGETASTDTYFMIARYDYVNAARARGRDTVDAFVVRPSAQVSPAVLAARIDARFANSASPTRTQSEKQFLEAFLRQYADVGLIVNLVVGAAFVTLLMIVVNTMIFAIRERTFEIGVLKTLGFSGSQLVILLLVETGFIFLLGGGVGLILAWLASQMAGPELGLVFSPAVLVRGVAIMIALALATGALPAIAALRIPVINAFRTR</sequence>
<dbReference type="GO" id="GO:0022857">
    <property type="term" value="F:transmembrane transporter activity"/>
    <property type="evidence" value="ECO:0007669"/>
    <property type="project" value="TreeGrafter"/>
</dbReference>
<protein>
    <submittedName>
        <fullName evidence="9">ABC transporter permease</fullName>
    </submittedName>
</protein>
<feature type="transmembrane region" description="Helical" evidence="6">
    <location>
        <begin position="350"/>
        <end position="372"/>
    </location>
</feature>
<dbReference type="PANTHER" id="PTHR30572:SF9">
    <property type="entry name" value="ABC TRANSPORTER PERMEASE PROTEIN"/>
    <property type="match status" value="1"/>
</dbReference>